<evidence type="ECO:0000256" key="2">
    <source>
        <dbReference type="ARBA" id="ARBA00022692"/>
    </source>
</evidence>
<dbReference type="PANTHER" id="PTHR11132">
    <property type="entry name" value="SOLUTE CARRIER FAMILY 35"/>
    <property type="match status" value="1"/>
</dbReference>
<evidence type="ECO:0000256" key="3">
    <source>
        <dbReference type="ARBA" id="ARBA00022989"/>
    </source>
</evidence>
<dbReference type="AlphaFoldDB" id="A0A7S2WIC9"/>
<accession>A0A7S2WIC9</accession>
<sequence length="338" mass="35791">VHLDSFGFETMAGAAASSSAAAGAPLHVTGFYIVLWYALNVGYNVFNKRTCNTFPYPWTVGTLSLGAGLVYALALWGSGTRRVPSLESSDLSKLLVIAVLHSIGHFGAVISMSAGAVSFTHIVKAAEPVFSTILSGIIMGDWAPWQVNATLIPIVAGVALASAKELSFTWAAFGGAMISNLAFALRSIYMKRAMKDKEANAAKGLTTANLYAVYTIMAFVLSIPVAVAMEGADLVANWSLVTAQTPVSQLARLNFLTGIFFYLYNEFASLALGNLNAVAHAVCNTVKRVVIMVAINIAFQQSMSNQAMLGSAIAIGGTLLYALVKDMVTKRKAAKKDE</sequence>
<keyword evidence="2 5" id="KW-0812">Transmembrane</keyword>
<keyword evidence="3 5" id="KW-1133">Transmembrane helix</keyword>
<organism evidence="7">
    <name type="scientific">Rhizochromulina marina</name>
    <dbReference type="NCBI Taxonomy" id="1034831"/>
    <lineage>
        <taxon>Eukaryota</taxon>
        <taxon>Sar</taxon>
        <taxon>Stramenopiles</taxon>
        <taxon>Ochrophyta</taxon>
        <taxon>Dictyochophyceae</taxon>
        <taxon>Rhizochromulinales</taxon>
        <taxon>Rhizochromulina</taxon>
    </lineage>
</organism>
<feature type="domain" description="Sugar phosphate transporter" evidence="6">
    <location>
        <begin position="29"/>
        <end position="321"/>
    </location>
</feature>
<feature type="transmembrane region" description="Helical" evidence="5">
    <location>
        <begin position="55"/>
        <end position="74"/>
    </location>
</feature>
<evidence type="ECO:0000256" key="4">
    <source>
        <dbReference type="ARBA" id="ARBA00023136"/>
    </source>
</evidence>
<dbReference type="Pfam" id="PF03151">
    <property type="entry name" value="TPT"/>
    <property type="match status" value="1"/>
</dbReference>
<dbReference type="EMBL" id="HBHJ01017272">
    <property type="protein sequence ID" value="CAD9690431.1"/>
    <property type="molecule type" value="Transcribed_RNA"/>
</dbReference>
<evidence type="ECO:0000256" key="1">
    <source>
        <dbReference type="ARBA" id="ARBA00004141"/>
    </source>
</evidence>
<evidence type="ECO:0000259" key="6">
    <source>
        <dbReference type="Pfam" id="PF03151"/>
    </source>
</evidence>
<dbReference type="GO" id="GO:0016020">
    <property type="term" value="C:membrane"/>
    <property type="evidence" value="ECO:0007669"/>
    <property type="project" value="UniProtKB-SubCell"/>
</dbReference>
<gene>
    <name evidence="7" type="ORF">RMAR1173_LOCUS11433</name>
</gene>
<feature type="transmembrane region" description="Helical" evidence="5">
    <location>
        <begin position="94"/>
        <end position="117"/>
    </location>
</feature>
<feature type="transmembrane region" description="Helical" evidence="5">
    <location>
        <begin position="129"/>
        <end position="147"/>
    </location>
</feature>
<reference evidence="7" key="1">
    <citation type="submission" date="2021-01" db="EMBL/GenBank/DDBJ databases">
        <authorList>
            <person name="Corre E."/>
            <person name="Pelletier E."/>
            <person name="Niang G."/>
            <person name="Scheremetjew M."/>
            <person name="Finn R."/>
            <person name="Kale V."/>
            <person name="Holt S."/>
            <person name="Cochrane G."/>
            <person name="Meng A."/>
            <person name="Brown T."/>
            <person name="Cohen L."/>
        </authorList>
    </citation>
    <scope>NUCLEOTIDE SEQUENCE</scope>
    <source>
        <strain evidence="7">CCMP1243</strain>
    </source>
</reference>
<dbReference type="InterPro" id="IPR050186">
    <property type="entry name" value="TPT_transporter"/>
</dbReference>
<feature type="non-terminal residue" evidence="7">
    <location>
        <position position="1"/>
    </location>
</feature>
<feature type="transmembrane region" description="Helical" evidence="5">
    <location>
        <begin position="167"/>
        <end position="189"/>
    </location>
</feature>
<comment type="subcellular location">
    <subcellularLocation>
        <location evidence="1">Membrane</location>
        <topology evidence="1">Multi-pass membrane protein</topology>
    </subcellularLocation>
</comment>
<evidence type="ECO:0000313" key="7">
    <source>
        <dbReference type="EMBL" id="CAD9690431.1"/>
    </source>
</evidence>
<dbReference type="InterPro" id="IPR004853">
    <property type="entry name" value="Sugar_P_trans_dom"/>
</dbReference>
<evidence type="ECO:0000256" key="5">
    <source>
        <dbReference type="SAM" id="Phobius"/>
    </source>
</evidence>
<keyword evidence="4 5" id="KW-0472">Membrane</keyword>
<name>A0A7S2WIC9_9STRA</name>
<feature type="transmembrane region" description="Helical" evidence="5">
    <location>
        <begin position="20"/>
        <end position="43"/>
    </location>
</feature>
<protein>
    <recommendedName>
        <fullName evidence="6">Sugar phosphate transporter domain-containing protein</fullName>
    </recommendedName>
</protein>
<proteinExistence type="predicted"/>
<feature type="transmembrane region" description="Helical" evidence="5">
    <location>
        <begin position="210"/>
        <end position="229"/>
    </location>
</feature>
<feature type="transmembrane region" description="Helical" evidence="5">
    <location>
        <begin position="305"/>
        <end position="324"/>
    </location>
</feature>